<dbReference type="OrthoDB" id="212783at2"/>
<protein>
    <recommendedName>
        <fullName evidence="5">Chromosome partition protein Smc</fullName>
    </recommendedName>
</protein>
<keyword evidence="4" id="KW-1185">Reference proteome</keyword>
<feature type="chain" id="PRO_5008672793" description="Chromosome partition protein Smc" evidence="2">
    <location>
        <begin position="24"/>
        <end position="238"/>
    </location>
</feature>
<dbReference type="RefSeq" id="WP_068851451.1">
    <property type="nucleotide sequence ID" value="NZ_LYDR01000152.1"/>
</dbReference>
<feature type="region of interest" description="Disordered" evidence="1">
    <location>
        <begin position="217"/>
        <end position="238"/>
    </location>
</feature>
<evidence type="ECO:0000313" key="3">
    <source>
        <dbReference type="EMBL" id="ODA28419.1"/>
    </source>
</evidence>
<proteinExistence type="predicted"/>
<evidence type="ECO:0000256" key="2">
    <source>
        <dbReference type="SAM" id="SignalP"/>
    </source>
</evidence>
<keyword evidence="2" id="KW-0732">Signal</keyword>
<dbReference type="EMBL" id="LYDR01000152">
    <property type="protein sequence ID" value="ODA28419.1"/>
    <property type="molecule type" value="Genomic_DNA"/>
</dbReference>
<dbReference type="Proteomes" id="UP000094828">
    <property type="component" value="Unassembled WGS sequence"/>
</dbReference>
<comment type="caution">
    <text evidence="3">The sequence shown here is derived from an EMBL/GenBank/DDBJ whole genome shotgun (WGS) entry which is preliminary data.</text>
</comment>
<name>A0A1C3E5J3_9PLAN</name>
<organism evidence="3 4">
    <name type="scientific">Planctopirus hydrillae</name>
    <dbReference type="NCBI Taxonomy" id="1841610"/>
    <lineage>
        <taxon>Bacteria</taxon>
        <taxon>Pseudomonadati</taxon>
        <taxon>Planctomycetota</taxon>
        <taxon>Planctomycetia</taxon>
        <taxon>Planctomycetales</taxon>
        <taxon>Planctomycetaceae</taxon>
        <taxon>Planctopirus</taxon>
    </lineage>
</organism>
<feature type="signal peptide" evidence="2">
    <location>
        <begin position="1"/>
        <end position="23"/>
    </location>
</feature>
<evidence type="ECO:0008006" key="5">
    <source>
        <dbReference type="Google" id="ProtNLM"/>
    </source>
</evidence>
<gene>
    <name evidence="3" type="ORF">A6X21_11845</name>
</gene>
<dbReference type="AlphaFoldDB" id="A0A1C3E5J3"/>
<sequence length="238" mass="26260">MAQLGRILVVIVVAASLGFAAFAASLANGGRNWVGDTQNSPLNDYFEFNSQPGEKTTYTATHRLTKESAGSGVILSEVVNSAKQKLNQELSDKLQKTQAEIDALKPRIPQIQALRKDDEQALVSREAELLKNLDAVRAKILAATEEAARLGGEIEKVRGEGEERRAEVYRLKNQLELIRNDLFAATQQKNALTDELLRLEQNLDRLKRRQAQLKQLLGEPYDDQVPADGAPLSLKSAT</sequence>
<evidence type="ECO:0000313" key="4">
    <source>
        <dbReference type="Proteomes" id="UP000094828"/>
    </source>
</evidence>
<reference evidence="3 4" key="1">
    <citation type="submission" date="2016-05" db="EMBL/GenBank/DDBJ databases">
        <title>Genomic and physiological characterization of Planctopirus sp. isolated from fresh water lake.</title>
        <authorList>
            <person name="Subhash Y."/>
            <person name="Ramana C."/>
        </authorList>
    </citation>
    <scope>NUCLEOTIDE SEQUENCE [LARGE SCALE GENOMIC DNA]</scope>
    <source>
        <strain evidence="3 4">JC280</strain>
    </source>
</reference>
<accession>A0A1C3E5J3</accession>
<evidence type="ECO:0000256" key="1">
    <source>
        <dbReference type="SAM" id="MobiDB-lite"/>
    </source>
</evidence>